<proteinExistence type="predicted"/>
<dbReference type="PRINTS" id="PR00633">
    <property type="entry name" value="RCCNDNSATION"/>
</dbReference>
<gene>
    <name evidence="5" type="ORF">I2I05_01575</name>
</gene>
<keyword evidence="3" id="KW-0732">Signal</keyword>
<evidence type="ECO:0000256" key="3">
    <source>
        <dbReference type="SAM" id="SignalP"/>
    </source>
</evidence>
<dbReference type="PANTHER" id="PTHR22870:SF408">
    <property type="entry name" value="OS09G0560450 PROTEIN"/>
    <property type="match status" value="1"/>
</dbReference>
<dbReference type="SUPFAM" id="SSF50985">
    <property type="entry name" value="RCC1/BLIP-II"/>
    <property type="match status" value="2"/>
</dbReference>
<feature type="chain" id="PRO_5047328744" evidence="3">
    <location>
        <begin position="24"/>
        <end position="454"/>
    </location>
</feature>
<feature type="signal peptide" evidence="3">
    <location>
        <begin position="1"/>
        <end position="23"/>
    </location>
</feature>
<dbReference type="Proteomes" id="UP000597617">
    <property type="component" value="Unassembled WGS sequence"/>
</dbReference>
<evidence type="ECO:0000259" key="4">
    <source>
        <dbReference type="Pfam" id="PF25390"/>
    </source>
</evidence>
<organism evidence="5 6">
    <name type="scientific">Hymenobacter jeongseonensis</name>
    <dbReference type="NCBI Taxonomy" id="2791027"/>
    <lineage>
        <taxon>Bacteria</taxon>
        <taxon>Pseudomonadati</taxon>
        <taxon>Bacteroidota</taxon>
        <taxon>Cytophagia</taxon>
        <taxon>Cytophagales</taxon>
        <taxon>Hymenobacteraceae</taxon>
        <taxon>Hymenobacter</taxon>
    </lineage>
</organism>
<dbReference type="Pfam" id="PF25390">
    <property type="entry name" value="WD40_RLD"/>
    <property type="match status" value="1"/>
</dbReference>
<accession>A0ABS0ICJ3</accession>
<evidence type="ECO:0000256" key="1">
    <source>
        <dbReference type="ARBA" id="ARBA00022737"/>
    </source>
</evidence>
<feature type="region of interest" description="Disordered" evidence="2">
    <location>
        <begin position="408"/>
        <end position="454"/>
    </location>
</feature>
<sequence>MFRNPIPLWGGLCLLFSAGAASAQAPINTFAASTNHSASIRPDGSLWLSGINFEGQLGNGTTLSSPAPVQVRPPAPGTGWSQVAMGTSHTLALTTDGRIQAWGGNRDGQLGDGTASAHTTPVAVALPEAAAQAQWKQIAAGTSHSLALTTDGQLYAWGNNDEGQLGNGSSLDSPTPVAVSLPTSAANTTWAQIAAGNDHTLALTTDGRLFAWGNNQYGQLGDGSNHDALYPVAVGMTKKLSRLRWSYVAAGRFHTLAITDDGRIYTWGSNRFGQLGEEHDTQHNLPEPLAIPGHLAIERWAQVAAGDAHSVALSTDGHMIAWGNNCVGQLGDGTTDWQLSPVAIAAPRSAAPARWVRVVSGGFHTLAATADGELYAWGANNFGQLGDGTTAERHQPTAPSPVFALQTTARQNSSSSAGSSKPVEPWGLNDNRLIDEMPEAPSFMMLPQPEEMRP</sequence>
<evidence type="ECO:0000313" key="5">
    <source>
        <dbReference type="EMBL" id="MBF9236073.1"/>
    </source>
</evidence>
<keyword evidence="6" id="KW-1185">Reference proteome</keyword>
<dbReference type="Pfam" id="PF13540">
    <property type="entry name" value="RCC1_2"/>
    <property type="match status" value="1"/>
</dbReference>
<name>A0ABS0ICJ3_9BACT</name>
<protein>
    <submittedName>
        <fullName evidence="5">Cell wall anchor protein</fullName>
    </submittedName>
</protein>
<dbReference type="EMBL" id="JADQDQ010000001">
    <property type="protein sequence ID" value="MBF9236073.1"/>
    <property type="molecule type" value="Genomic_DNA"/>
</dbReference>
<dbReference type="InterPro" id="IPR051210">
    <property type="entry name" value="Ub_ligase/GEF_domain"/>
</dbReference>
<dbReference type="Gene3D" id="2.130.10.30">
    <property type="entry name" value="Regulator of chromosome condensation 1/beta-lactamase-inhibitor protein II"/>
    <property type="match status" value="2"/>
</dbReference>
<evidence type="ECO:0000256" key="2">
    <source>
        <dbReference type="SAM" id="MobiDB-lite"/>
    </source>
</evidence>
<evidence type="ECO:0000313" key="6">
    <source>
        <dbReference type="Proteomes" id="UP000597617"/>
    </source>
</evidence>
<dbReference type="PANTHER" id="PTHR22870">
    <property type="entry name" value="REGULATOR OF CHROMOSOME CONDENSATION"/>
    <property type="match status" value="1"/>
</dbReference>
<dbReference type="InterPro" id="IPR009091">
    <property type="entry name" value="RCC1/BLIP-II"/>
</dbReference>
<dbReference type="InterPro" id="IPR000408">
    <property type="entry name" value="Reg_chr_condens"/>
</dbReference>
<dbReference type="PROSITE" id="PS50012">
    <property type="entry name" value="RCC1_3"/>
    <property type="match status" value="7"/>
</dbReference>
<dbReference type="PROSITE" id="PS00626">
    <property type="entry name" value="RCC1_2"/>
    <property type="match status" value="3"/>
</dbReference>
<dbReference type="RefSeq" id="WP_196280449.1">
    <property type="nucleotide sequence ID" value="NZ_JADQDQ010000001.1"/>
</dbReference>
<dbReference type="InterPro" id="IPR058923">
    <property type="entry name" value="RCC1-like_dom"/>
</dbReference>
<comment type="caution">
    <text evidence="5">The sequence shown here is derived from an EMBL/GenBank/DDBJ whole genome shotgun (WGS) entry which is preliminary data.</text>
</comment>
<feature type="domain" description="RCC1-like" evidence="4">
    <location>
        <begin position="27"/>
        <end position="344"/>
    </location>
</feature>
<reference evidence="5 6" key="1">
    <citation type="submission" date="2020-11" db="EMBL/GenBank/DDBJ databases">
        <authorList>
            <person name="Kim M.K."/>
        </authorList>
    </citation>
    <scope>NUCLEOTIDE SEQUENCE [LARGE SCALE GENOMIC DNA]</scope>
    <source>
        <strain evidence="5 6">BT683</strain>
    </source>
</reference>
<keyword evidence="1" id="KW-0677">Repeat</keyword>